<dbReference type="InterPro" id="IPR030395">
    <property type="entry name" value="GP_PDE_dom"/>
</dbReference>
<evidence type="ECO:0000259" key="1">
    <source>
        <dbReference type="PROSITE" id="PS51704"/>
    </source>
</evidence>
<reference evidence="2 3" key="1">
    <citation type="journal article" date="2014" name="Genome Announc.">
        <title>Draft Genome Sequence of Fervidicella metallireducens Strain AeBT, an Iron-Reducing Thermoanaerobe from the Great Artesian Basin.</title>
        <authorList>
            <person name="Patel B.K."/>
        </authorList>
    </citation>
    <scope>NUCLEOTIDE SEQUENCE [LARGE SCALE GENOMIC DNA]</scope>
    <source>
        <strain evidence="2 3">AeB</strain>
    </source>
</reference>
<protein>
    <recommendedName>
        <fullName evidence="1">GP-PDE domain-containing protein</fullName>
    </recommendedName>
</protein>
<keyword evidence="3" id="KW-1185">Reference proteome</keyword>
<gene>
    <name evidence="2" type="ORF">Q428_07215</name>
</gene>
<sequence length="241" mass="27827">MVVNFAHRGASGYYPENTMIAFEWAYKMGADGIETDVQMTKDGVLILFHDEMVNRTTDGVGFIKDYTYNELNKLDAGKWFSNEFIGIKIPSVEEVLSYFKNKETAINFEIKNSVIDYKEIEEKLIDVIVNYNMENRVILSSFNHVSMVKCKKINKNIKTALLVEEKLYCPENYVKTALADGIHPHYYSINKETIRNIKKEGLFINTYTVNDANYMRYFIQGGVDGIITNYPDKLKKVIEQS</sequence>
<evidence type="ECO:0000313" key="2">
    <source>
        <dbReference type="EMBL" id="EYE88550.1"/>
    </source>
</evidence>
<dbReference type="PROSITE" id="PS51704">
    <property type="entry name" value="GP_PDE"/>
    <property type="match status" value="1"/>
</dbReference>
<proteinExistence type="predicted"/>
<dbReference type="InterPro" id="IPR017946">
    <property type="entry name" value="PLC-like_Pdiesterase_TIM-brl"/>
</dbReference>
<feature type="domain" description="GP-PDE" evidence="1">
    <location>
        <begin position="2"/>
        <end position="238"/>
    </location>
</feature>
<organism evidence="2 3">
    <name type="scientific">Fervidicella metallireducens AeB</name>
    <dbReference type="NCBI Taxonomy" id="1403537"/>
    <lineage>
        <taxon>Bacteria</taxon>
        <taxon>Bacillati</taxon>
        <taxon>Bacillota</taxon>
        <taxon>Clostridia</taxon>
        <taxon>Eubacteriales</taxon>
        <taxon>Clostridiaceae</taxon>
        <taxon>Fervidicella</taxon>
    </lineage>
</organism>
<dbReference type="Pfam" id="PF03009">
    <property type="entry name" value="GDPD"/>
    <property type="match status" value="1"/>
</dbReference>
<dbReference type="PANTHER" id="PTHR46211:SF1">
    <property type="entry name" value="GLYCEROPHOSPHODIESTER PHOSPHODIESTERASE, CYTOPLASMIC"/>
    <property type="match status" value="1"/>
</dbReference>
<dbReference type="CDD" id="cd08563">
    <property type="entry name" value="GDPD_TtGDE_like"/>
    <property type="match status" value="1"/>
</dbReference>
<dbReference type="GO" id="GO:0008081">
    <property type="term" value="F:phosphoric diester hydrolase activity"/>
    <property type="evidence" value="ECO:0007669"/>
    <property type="project" value="InterPro"/>
</dbReference>
<dbReference type="Gene3D" id="3.20.20.190">
    <property type="entry name" value="Phosphatidylinositol (PI) phosphodiesterase"/>
    <property type="match status" value="1"/>
</dbReference>
<comment type="caution">
    <text evidence="2">The sequence shown here is derived from an EMBL/GenBank/DDBJ whole genome shotgun (WGS) entry which is preliminary data.</text>
</comment>
<dbReference type="PANTHER" id="PTHR46211">
    <property type="entry name" value="GLYCEROPHOSPHORYL DIESTER PHOSPHODIESTERASE"/>
    <property type="match status" value="1"/>
</dbReference>
<dbReference type="EMBL" id="AZQP01000018">
    <property type="protein sequence ID" value="EYE88550.1"/>
    <property type="molecule type" value="Genomic_DNA"/>
</dbReference>
<name>A0A017RXC1_9CLOT</name>
<evidence type="ECO:0000313" key="3">
    <source>
        <dbReference type="Proteomes" id="UP000019681"/>
    </source>
</evidence>
<dbReference type="Proteomes" id="UP000019681">
    <property type="component" value="Unassembled WGS sequence"/>
</dbReference>
<dbReference type="RefSeq" id="WP_035379472.1">
    <property type="nucleotide sequence ID" value="NZ_AZQP01000018.1"/>
</dbReference>
<dbReference type="STRING" id="1403537.Q428_07215"/>
<dbReference type="AlphaFoldDB" id="A0A017RXC1"/>
<dbReference type="GO" id="GO:0006629">
    <property type="term" value="P:lipid metabolic process"/>
    <property type="evidence" value="ECO:0007669"/>
    <property type="project" value="InterPro"/>
</dbReference>
<accession>A0A017RXC1</accession>
<dbReference type="OrthoDB" id="384721at2"/>
<dbReference type="SUPFAM" id="SSF51695">
    <property type="entry name" value="PLC-like phosphodiesterases"/>
    <property type="match status" value="1"/>
</dbReference>